<feature type="active site" description="Proton acceptor" evidence="3">
    <location>
        <position position="66"/>
    </location>
</feature>
<keyword evidence="4" id="KW-0547">Nucleotide-binding</keyword>
<dbReference type="AlphaFoldDB" id="A0A7S1TDB4"/>
<dbReference type="PROSITE" id="PS01238">
    <property type="entry name" value="GDA1_CD39_NTPASE"/>
    <property type="match status" value="1"/>
</dbReference>
<dbReference type="Gene3D" id="3.30.420.150">
    <property type="entry name" value="Exopolyphosphatase. Domain 2"/>
    <property type="match status" value="1"/>
</dbReference>
<dbReference type="GO" id="GO:0016787">
    <property type="term" value="F:hydrolase activity"/>
    <property type="evidence" value="ECO:0007669"/>
    <property type="project" value="UniProtKB-KW"/>
</dbReference>
<dbReference type="PANTHER" id="PTHR11782">
    <property type="entry name" value="ADENOSINE/GUANOSINE DIPHOSPHATASE"/>
    <property type="match status" value="1"/>
</dbReference>
<dbReference type="CDD" id="cd24003">
    <property type="entry name" value="ASKHA_NBD_GDA1_CD39_NTPase"/>
    <property type="match status" value="1"/>
</dbReference>
<keyword evidence="2" id="KW-0378">Hydrolase</keyword>
<comment type="similarity">
    <text evidence="1">Belongs to the GDA1/CD39 NTPase family.</text>
</comment>
<reference evidence="5" key="1">
    <citation type="submission" date="2021-01" db="EMBL/GenBank/DDBJ databases">
        <authorList>
            <person name="Corre E."/>
            <person name="Pelletier E."/>
            <person name="Niang G."/>
            <person name="Scheremetjew M."/>
            <person name="Finn R."/>
            <person name="Kale V."/>
            <person name="Holt S."/>
            <person name="Cochrane G."/>
            <person name="Meng A."/>
            <person name="Brown T."/>
            <person name="Cohen L."/>
        </authorList>
    </citation>
    <scope>NUCLEOTIDE SEQUENCE</scope>
    <source>
        <strain evidence="5">SAG 36.94</strain>
    </source>
</reference>
<name>A0A7S1TDB4_9RHOD</name>
<organism evidence="5">
    <name type="scientific">Compsopogon caeruleus</name>
    <dbReference type="NCBI Taxonomy" id="31354"/>
    <lineage>
        <taxon>Eukaryota</taxon>
        <taxon>Rhodophyta</taxon>
        <taxon>Compsopogonophyceae</taxon>
        <taxon>Compsopogonales</taxon>
        <taxon>Compsopogonaceae</taxon>
        <taxon>Compsopogon</taxon>
    </lineage>
</organism>
<keyword evidence="4" id="KW-0067">ATP-binding</keyword>
<evidence type="ECO:0000256" key="1">
    <source>
        <dbReference type="ARBA" id="ARBA00009283"/>
    </source>
</evidence>
<evidence type="ECO:0000256" key="3">
    <source>
        <dbReference type="PIRSR" id="PIRSR600407-1"/>
    </source>
</evidence>
<evidence type="ECO:0000313" key="5">
    <source>
        <dbReference type="EMBL" id="CAD9232604.1"/>
    </source>
</evidence>
<evidence type="ECO:0000256" key="2">
    <source>
        <dbReference type="ARBA" id="ARBA00022801"/>
    </source>
</evidence>
<dbReference type="Pfam" id="PF01150">
    <property type="entry name" value="GDA1_CD39"/>
    <property type="match status" value="1"/>
</dbReference>
<dbReference type="InterPro" id="IPR000407">
    <property type="entry name" value="GDA1_CD39_NTPase"/>
</dbReference>
<accession>A0A7S1TDB4</accession>
<dbReference type="EMBL" id="HBGH01008558">
    <property type="protein sequence ID" value="CAD9232604.1"/>
    <property type="molecule type" value="Transcribed_RNA"/>
</dbReference>
<dbReference type="Gene3D" id="3.30.420.40">
    <property type="match status" value="1"/>
</dbReference>
<evidence type="ECO:0000256" key="4">
    <source>
        <dbReference type="PIRSR" id="PIRSR600407-2"/>
    </source>
</evidence>
<feature type="binding site" evidence="4">
    <location>
        <begin position="102"/>
        <end position="106"/>
    </location>
    <ligand>
        <name>ATP</name>
        <dbReference type="ChEBI" id="CHEBI:30616"/>
    </ligand>
</feature>
<sequence>MEMVDGVVPQRNRPRTPVFVYATAGLRLLGPEVAAAVMEATAAVLINDVPYLGKPDWVSIMDGQIEGVYAWVTANYLLGNVDGSKREPAYPNTTVGILDLGGGSLQVTFQAEGSGSFEDDDKAFRPLSVTKVGAKLTVYSRSFLGFGLKNFVQRLHHQVAEKDQILSNPCMNFGLQTKMTLGLADQMENVTTQGSGDFDRCVAHAMDIIEDSMSECESEKGSCALGRFQPPANGVFLAFAYFNDRVRGIGLSEDTTMDELAGKGREICALPEDQLMDKYRDVPNGRATEVCADLAYIYSLLTRGLNLNPDRVQLRFLQHIDGATLGWGIGALLDHMSDPELGSS</sequence>
<proteinExistence type="inferred from homology"/>
<protein>
    <submittedName>
        <fullName evidence="5">Uncharacterized protein</fullName>
    </submittedName>
</protein>
<gene>
    <name evidence="5" type="ORF">CCAE0312_LOCUS4687</name>
</gene>
<dbReference type="GO" id="GO:0005524">
    <property type="term" value="F:ATP binding"/>
    <property type="evidence" value="ECO:0007669"/>
    <property type="project" value="UniProtKB-KW"/>
</dbReference>